<evidence type="ECO:0000313" key="1">
    <source>
        <dbReference type="EMBL" id="VDM70718.1"/>
    </source>
</evidence>
<sequence>MFQLDQYFDGLPQRKKSALLAEFLNYEAKPKRVERNAASEEHMVEYEEEVLEPDPLKPEWLAWQTPRHKKLISKMITGKANRWEVMNEVGDQFYHLRKEVREQYKG</sequence>
<proteinExistence type="predicted"/>
<accession>A0A3P7KT43</accession>
<keyword evidence="2" id="KW-1185">Reference proteome</keyword>
<organism evidence="1 2">
    <name type="scientific">Strongylus vulgaris</name>
    <name type="common">Blood worm</name>
    <dbReference type="NCBI Taxonomy" id="40348"/>
    <lineage>
        <taxon>Eukaryota</taxon>
        <taxon>Metazoa</taxon>
        <taxon>Ecdysozoa</taxon>
        <taxon>Nematoda</taxon>
        <taxon>Chromadorea</taxon>
        <taxon>Rhabditida</taxon>
        <taxon>Rhabditina</taxon>
        <taxon>Rhabditomorpha</taxon>
        <taxon>Strongyloidea</taxon>
        <taxon>Strongylidae</taxon>
        <taxon>Strongylus</taxon>
    </lineage>
</organism>
<dbReference type="OrthoDB" id="5985440at2759"/>
<name>A0A3P7KT43_STRVU</name>
<protein>
    <submittedName>
        <fullName evidence="1">Uncharacterized protein</fullName>
    </submittedName>
</protein>
<dbReference type="Proteomes" id="UP000270094">
    <property type="component" value="Unassembled WGS sequence"/>
</dbReference>
<evidence type="ECO:0000313" key="2">
    <source>
        <dbReference type="Proteomes" id="UP000270094"/>
    </source>
</evidence>
<gene>
    <name evidence="1" type="ORF">SVUK_LOCUS5716</name>
</gene>
<dbReference type="AlphaFoldDB" id="A0A3P7KT43"/>
<dbReference type="EMBL" id="UYYB01017282">
    <property type="protein sequence ID" value="VDM70718.1"/>
    <property type="molecule type" value="Genomic_DNA"/>
</dbReference>
<reference evidence="1 2" key="1">
    <citation type="submission" date="2018-11" db="EMBL/GenBank/DDBJ databases">
        <authorList>
            <consortium name="Pathogen Informatics"/>
        </authorList>
    </citation>
    <scope>NUCLEOTIDE SEQUENCE [LARGE SCALE GENOMIC DNA]</scope>
</reference>